<evidence type="ECO:0000313" key="2">
    <source>
        <dbReference type="Proteomes" id="UP001139955"/>
    </source>
</evidence>
<reference evidence="1" key="1">
    <citation type="submission" date="2022-09" db="EMBL/GenBank/DDBJ databases">
        <authorList>
            <person name="Cesa-Luna C."/>
            <person name="Girard L."/>
            <person name="Lood C."/>
            <person name="Hofte M."/>
            <person name="De Mot R."/>
        </authorList>
    </citation>
    <scope>NUCLEOTIDE SEQUENCE</scope>
    <source>
        <strain evidence="1">B1M3-32</strain>
    </source>
</reference>
<gene>
    <name evidence="1" type="ORF">OC940_13250</name>
</gene>
<name>A0A9X2XHF1_9PSED</name>
<proteinExistence type="predicted"/>
<evidence type="ECO:0000313" key="1">
    <source>
        <dbReference type="EMBL" id="MCU7248773.1"/>
    </source>
</evidence>
<dbReference type="EMBL" id="JAOSKY010000006">
    <property type="protein sequence ID" value="MCU7248773.1"/>
    <property type="molecule type" value="Genomic_DNA"/>
</dbReference>
<protein>
    <submittedName>
        <fullName evidence="1">Uncharacterized protein</fullName>
    </submittedName>
</protein>
<reference evidence="1" key="2">
    <citation type="journal article" date="2023" name="mSystems">
        <title>Charting the Lipopeptidome of Nonpathogenic Pseudomonas.</title>
        <authorList>
            <person name="Cesa-Luna C."/>
            <person name="Geudens N."/>
            <person name="Girard L."/>
            <person name="De Roo V."/>
            <person name="Maklad H.R."/>
            <person name="Martins J.C."/>
            <person name="Hofte M."/>
            <person name="De Mot R."/>
        </authorList>
    </citation>
    <scope>NUCLEOTIDE SEQUENCE</scope>
    <source>
        <strain evidence="1">B1M3-32</strain>
    </source>
</reference>
<accession>A0A9X2XHF1</accession>
<dbReference type="Proteomes" id="UP001139955">
    <property type="component" value="Unassembled WGS sequence"/>
</dbReference>
<dbReference type="RefSeq" id="WP_301622122.1">
    <property type="nucleotide sequence ID" value="NZ_JAOSKY010000006.1"/>
</dbReference>
<keyword evidence="2" id="KW-1185">Reference proteome</keyword>
<organism evidence="1 2">
    <name type="scientific">Pseudomonas koreensis</name>
    <dbReference type="NCBI Taxonomy" id="198620"/>
    <lineage>
        <taxon>Bacteria</taxon>
        <taxon>Pseudomonadati</taxon>
        <taxon>Pseudomonadota</taxon>
        <taxon>Gammaproteobacteria</taxon>
        <taxon>Pseudomonadales</taxon>
        <taxon>Pseudomonadaceae</taxon>
        <taxon>Pseudomonas</taxon>
    </lineage>
</organism>
<dbReference type="AlphaFoldDB" id="A0A9X2XHF1"/>
<comment type="caution">
    <text evidence="1">The sequence shown here is derived from an EMBL/GenBank/DDBJ whole genome shotgun (WGS) entry which is preliminary data.</text>
</comment>
<sequence>MSGLRASMRLYGLVKNSGSSDNPHRQPVDVLCTLNRHGGKAIRAFVSRLDAELMARSAGLDDYRVLALRSFDPNEFIDAHRGWLTLHVCCGFVAMAGQSLLDNDALSPMGWYVYSEIGRWTAEHHLELGQQMADLLQATYDRNHLPDYNAWLNELDDATPCELSWQADEAWRQLQTVISPDNREHRHALFDPVENRWRFAATAIDIYQPHPQSPKQGALN</sequence>